<reference evidence="2 3" key="1">
    <citation type="submission" date="2024-02" db="EMBL/GenBank/DDBJ databases">
        <title>De novo assembly and annotation of 12 fungi associated with fruit tree decline syndrome in Ontario, Canada.</title>
        <authorList>
            <person name="Sulman M."/>
            <person name="Ellouze W."/>
            <person name="Ilyukhin E."/>
        </authorList>
    </citation>
    <scope>NUCLEOTIDE SEQUENCE [LARGE SCALE GENOMIC DNA]</scope>
    <source>
        <strain evidence="2 3">M42-189</strain>
    </source>
</reference>
<dbReference type="PANTHER" id="PTHR43135:SF3">
    <property type="entry name" value="ALPHA-D-RIBOSE 1-METHYLPHOSPHONATE 5-TRIPHOSPHATE DIPHOSPHATASE"/>
    <property type="match status" value="1"/>
</dbReference>
<proteinExistence type="predicted"/>
<evidence type="ECO:0000259" key="1">
    <source>
        <dbReference type="Pfam" id="PF01979"/>
    </source>
</evidence>
<dbReference type="Gene3D" id="2.30.40.10">
    <property type="entry name" value="Urease, subunit C, domain 1"/>
    <property type="match status" value="1"/>
</dbReference>
<dbReference type="InterPro" id="IPR032466">
    <property type="entry name" value="Metal_Hydrolase"/>
</dbReference>
<dbReference type="Pfam" id="PF01979">
    <property type="entry name" value="Amidohydro_1"/>
    <property type="match status" value="1"/>
</dbReference>
<name>A0ABR3S6U9_9PLEO</name>
<dbReference type="SUPFAM" id="SSF51556">
    <property type="entry name" value="Metallo-dependent hydrolases"/>
    <property type="match status" value="1"/>
</dbReference>
<dbReference type="Proteomes" id="UP001521785">
    <property type="component" value="Unassembled WGS sequence"/>
</dbReference>
<dbReference type="SUPFAM" id="SSF51338">
    <property type="entry name" value="Composite domain of metallo-dependent hydrolases"/>
    <property type="match status" value="1"/>
</dbReference>
<dbReference type="InterPro" id="IPR051781">
    <property type="entry name" value="Metallo-dep_Hydrolase"/>
</dbReference>
<protein>
    <recommendedName>
        <fullName evidence="1">Amidohydrolase-related domain-containing protein</fullName>
    </recommendedName>
</protein>
<gene>
    <name evidence="2" type="ORF">SLS60_000145</name>
</gene>
<accession>A0ABR3S6U9</accession>
<dbReference type="InterPro" id="IPR011059">
    <property type="entry name" value="Metal-dep_hydrolase_composite"/>
</dbReference>
<dbReference type="Gene3D" id="3.20.20.140">
    <property type="entry name" value="Metal-dependent hydrolases"/>
    <property type="match status" value="1"/>
</dbReference>
<dbReference type="InterPro" id="IPR006680">
    <property type="entry name" value="Amidohydro-rel"/>
</dbReference>
<keyword evidence="3" id="KW-1185">Reference proteome</keyword>
<sequence>MSPTTITNVLIFDGEKTNANQSSITFDSSTGLVVPSTDAATLIDGTSCTLLPGLWDTHVHLSNPTAHSVPSSLALCKTMIACGITTALDCGNLPRAHHQILQKAPIAPDILHVNNFATSTGSTHSKFEMADPSSIVDTISSAIAFVDERVKQGADFIKIVADVPGPSQDVVNQLSRSAHGYGKKTIVHASRHAAFLMALQAEPPVSVITHVPLDEPLTNEQARVMREKGIVSVPTLVMMETLAKSGRVPGVSFEAAMQSAKALYSAGVHMLVGTDSNQSAVAGVRHGEAVWREMELLQEVGLSPVEILRAATGLSAELLGVNDKGFLKAGKRADLVLVRGDPTTDIGALKEVVSVWKAGFRVDCKEDAVIGEE</sequence>
<organism evidence="2 3">
    <name type="scientific">Paraconiothyrium brasiliense</name>
    <dbReference type="NCBI Taxonomy" id="300254"/>
    <lineage>
        <taxon>Eukaryota</taxon>
        <taxon>Fungi</taxon>
        <taxon>Dikarya</taxon>
        <taxon>Ascomycota</taxon>
        <taxon>Pezizomycotina</taxon>
        <taxon>Dothideomycetes</taxon>
        <taxon>Pleosporomycetidae</taxon>
        <taxon>Pleosporales</taxon>
        <taxon>Massarineae</taxon>
        <taxon>Didymosphaeriaceae</taxon>
        <taxon>Paraconiothyrium</taxon>
    </lineage>
</organism>
<dbReference type="EMBL" id="JAKJXO020000001">
    <property type="protein sequence ID" value="KAL1611922.1"/>
    <property type="molecule type" value="Genomic_DNA"/>
</dbReference>
<comment type="caution">
    <text evidence="2">The sequence shown here is derived from an EMBL/GenBank/DDBJ whole genome shotgun (WGS) entry which is preliminary data.</text>
</comment>
<evidence type="ECO:0000313" key="3">
    <source>
        <dbReference type="Proteomes" id="UP001521785"/>
    </source>
</evidence>
<feature type="domain" description="Amidohydrolase-related" evidence="1">
    <location>
        <begin position="49"/>
        <end position="359"/>
    </location>
</feature>
<evidence type="ECO:0000313" key="2">
    <source>
        <dbReference type="EMBL" id="KAL1611922.1"/>
    </source>
</evidence>
<dbReference type="PANTHER" id="PTHR43135">
    <property type="entry name" value="ALPHA-D-RIBOSE 1-METHYLPHOSPHONATE 5-TRIPHOSPHATE DIPHOSPHATASE"/>
    <property type="match status" value="1"/>
</dbReference>